<feature type="domain" description="DUF5808" evidence="2">
    <location>
        <begin position="326"/>
        <end position="349"/>
    </location>
</feature>
<accession>A0A4Y3R5S1</accession>
<keyword evidence="1" id="KW-0812">Transmembrane</keyword>
<dbReference type="EMBL" id="BJMM01000041">
    <property type="protein sequence ID" value="GEB53021.1"/>
    <property type="molecule type" value="Genomic_DNA"/>
</dbReference>
<feature type="transmembrane region" description="Helical" evidence="1">
    <location>
        <begin position="137"/>
        <end position="158"/>
    </location>
</feature>
<feature type="transmembrane region" description="Helical" evidence="1">
    <location>
        <begin position="184"/>
        <end position="209"/>
    </location>
</feature>
<keyword evidence="4" id="KW-1185">Reference proteome</keyword>
<reference evidence="3 4" key="1">
    <citation type="submission" date="2019-06" db="EMBL/GenBank/DDBJ databases">
        <title>Whole genome shotgun sequence of Streptomyces cacaoi subsp. cacaoi NBRC 12748.</title>
        <authorList>
            <person name="Hosoyama A."/>
            <person name="Uohara A."/>
            <person name="Ohji S."/>
            <person name="Ichikawa N."/>
        </authorList>
    </citation>
    <scope>NUCLEOTIDE SEQUENCE [LARGE SCALE GENOMIC DNA]</scope>
    <source>
        <strain evidence="3 4">NBRC 12748</strain>
    </source>
</reference>
<feature type="transmembrane region" description="Helical" evidence="1">
    <location>
        <begin position="80"/>
        <end position="99"/>
    </location>
</feature>
<dbReference type="InterPro" id="IPR043831">
    <property type="entry name" value="DUF5808"/>
</dbReference>
<dbReference type="AlphaFoldDB" id="A0A4Y3R5S1"/>
<feature type="transmembrane region" description="Helical" evidence="1">
    <location>
        <begin position="230"/>
        <end position="253"/>
    </location>
</feature>
<evidence type="ECO:0000259" key="2">
    <source>
        <dbReference type="Pfam" id="PF19124"/>
    </source>
</evidence>
<feature type="transmembrane region" description="Helical" evidence="1">
    <location>
        <begin position="265"/>
        <end position="286"/>
    </location>
</feature>
<evidence type="ECO:0000313" key="4">
    <source>
        <dbReference type="Proteomes" id="UP000319210"/>
    </source>
</evidence>
<feature type="transmembrane region" description="Helical" evidence="1">
    <location>
        <begin position="349"/>
        <end position="372"/>
    </location>
</feature>
<protein>
    <submittedName>
        <fullName evidence="3">Membrane protein</fullName>
    </submittedName>
</protein>
<name>A0A4Y3R5S1_STRCI</name>
<keyword evidence="1" id="KW-0472">Membrane</keyword>
<proteinExistence type="predicted"/>
<gene>
    <name evidence="3" type="ORF">SCA03_55720</name>
</gene>
<organism evidence="3 4">
    <name type="scientific">Streptomyces cacaoi</name>
    <dbReference type="NCBI Taxonomy" id="1898"/>
    <lineage>
        <taxon>Bacteria</taxon>
        <taxon>Bacillati</taxon>
        <taxon>Actinomycetota</taxon>
        <taxon>Actinomycetes</taxon>
        <taxon>Kitasatosporales</taxon>
        <taxon>Streptomycetaceae</taxon>
        <taxon>Streptomyces</taxon>
    </lineage>
</organism>
<sequence length="373" mass="39139">MLVSSLVNAGLLLLLGAALYAAPSPLLNPRTVPFGVRVPPERAEDPRVDAERRRYRAPVLWATVVGTVAATGLGALLDSVAAGVVTGLVLCAVAAVLWLRAHRALSEAKERGDWYAGLRQGAVADTSLRTDPVRLPWAWSVPSFVVIAVTAVIGAFAYPGLPDTLAMPERSGDGTRYHEVATTFWTAFSMVFGQILGTAALLALVAAMLRSRADLDASRPAASSARHRRFLALTSRALLAISAVVDLMLLGLSGMLWTDNRSTPVLFTVVGVPALVTLGIVVLLAVRVGPGGERLPEGADSENTGMVQRDDDRHWRAGGTVYTNGDDPAVLVPRRVGMGWTLNLGNPRALIGSVAVLVLVLGAAALATLGLLG</sequence>
<evidence type="ECO:0000256" key="1">
    <source>
        <dbReference type="SAM" id="Phobius"/>
    </source>
</evidence>
<dbReference type="Proteomes" id="UP000319210">
    <property type="component" value="Unassembled WGS sequence"/>
</dbReference>
<comment type="caution">
    <text evidence="3">The sequence shown here is derived from an EMBL/GenBank/DDBJ whole genome shotgun (WGS) entry which is preliminary data.</text>
</comment>
<keyword evidence="1" id="KW-1133">Transmembrane helix</keyword>
<dbReference type="Pfam" id="PF19124">
    <property type="entry name" value="DUF5808"/>
    <property type="match status" value="1"/>
</dbReference>
<evidence type="ECO:0000313" key="3">
    <source>
        <dbReference type="EMBL" id="GEB53021.1"/>
    </source>
</evidence>